<keyword evidence="18" id="KW-1185">Reference proteome</keyword>
<dbReference type="SUPFAM" id="SSF56300">
    <property type="entry name" value="Metallo-dependent phosphatases"/>
    <property type="match status" value="1"/>
</dbReference>
<dbReference type="EC" id="3.1.4.12" evidence="12"/>
<dbReference type="GO" id="GO:0016798">
    <property type="term" value="F:hydrolase activity, acting on glycosyl bonds"/>
    <property type="evidence" value="ECO:0007669"/>
    <property type="project" value="UniProtKB-KW"/>
</dbReference>
<dbReference type="GO" id="GO:0046513">
    <property type="term" value="P:ceramide biosynthetic process"/>
    <property type="evidence" value="ECO:0007669"/>
    <property type="project" value="TreeGrafter"/>
</dbReference>
<feature type="binding site" evidence="13">
    <location>
        <position position="434"/>
    </location>
    <ligand>
        <name>Zn(2+)</name>
        <dbReference type="ChEBI" id="CHEBI:29105"/>
        <label>1</label>
    </ligand>
</feature>
<feature type="disulfide bond" evidence="14">
    <location>
        <begin position="556"/>
        <end position="560"/>
    </location>
</feature>
<keyword evidence="7 13" id="KW-0862">Zinc</keyword>
<dbReference type="PROSITE" id="PS50015">
    <property type="entry name" value="SAP_B"/>
    <property type="match status" value="1"/>
</dbReference>
<feature type="binding site" evidence="13">
    <location>
        <position position="250"/>
    </location>
    <ligand>
        <name>Zn(2+)</name>
        <dbReference type="ChEBI" id="CHEBI:29105"/>
        <label>1</label>
    </ligand>
</feature>
<sequence>MGQQTSPSGLSFVLVLVVCSLLPLHHVQGKPNLLRNLGDKDTIQESHPNALTTGFRCMVCHWGAALMVDYERAGRSKEEFLSITARLCSFFGIHGKDICHGMVHNVGEQMFHIMQEGNGTIHAWDICALVEEGQCTGHSKRINNWSLKIPDLNRPQQALVPRYPVKPVKTQKILHLSDPHVQRDYQIGANAECGEPVCCARINGYPVNRKLAADKLGDYRCDLPPWTLDAFMNEIRQRHPDIDYIFVTGDYPAHDVWRQNRTGNLESTKVVVNVIQKHFPNTPVFPTIGNHEAFPVNMFPDINETGRYNPGWLYANLAKFYKDWLPGKIQQKTIKRGGYYSTHIRPGVKLISVNTNVCNNFNFWLLLDFNDPIGHLHWIYKELHKAELNKEKVFIIGHIPPGTKSCYNQWAHEYGRIVHRFNNTILGQFFGHTHFDEFEIFHNGRTPISMAYLAPSLTPGGGLNPAYRIYEIDGNHNDSTNLILDHSTSYFDLQASIQASSLVHVEEYSAKKDFHLHDLSPQSWRDLVFRMAEDEALFKKFLAYFFRFGPALANPCGVSCQKEILCQLSTGASGDQSFCLRLEQMVDKRSNSIWSWIWS</sequence>
<feature type="disulfide bond" evidence="14">
    <location>
        <begin position="57"/>
        <end position="135"/>
    </location>
</feature>
<dbReference type="AlphaFoldDB" id="A0A553PQG6"/>
<comment type="subcellular location">
    <subcellularLocation>
        <location evidence="1">Secreted</location>
    </subcellularLocation>
</comment>
<feature type="binding site" evidence="13">
    <location>
        <position position="178"/>
    </location>
    <ligand>
        <name>Zn(2+)</name>
        <dbReference type="ChEBI" id="CHEBI:29105"/>
        <label>1</label>
    </ligand>
</feature>
<evidence type="ECO:0000259" key="16">
    <source>
        <dbReference type="PROSITE" id="PS50015"/>
    </source>
</evidence>
<comment type="similarity">
    <text evidence="2 12">Belongs to the acid sphingomyelinase family.</text>
</comment>
<evidence type="ECO:0000256" key="6">
    <source>
        <dbReference type="ARBA" id="ARBA00022801"/>
    </source>
</evidence>
<evidence type="ECO:0000256" key="4">
    <source>
        <dbReference type="ARBA" id="ARBA00022723"/>
    </source>
</evidence>
<accession>A0A553PQG6</accession>
<feature type="chain" id="PRO_5022220472" description="Sphingomyelin phosphodiesterase" evidence="15">
    <location>
        <begin position="30"/>
        <end position="599"/>
    </location>
</feature>
<feature type="disulfide bond" evidence="14">
    <location>
        <begin position="199"/>
        <end position="221"/>
    </location>
</feature>
<proteinExistence type="inferred from homology"/>
<keyword evidence="10 12" id="KW-0326">Glycosidase</keyword>
<keyword evidence="4 13" id="KW-0479">Metal-binding</keyword>
<dbReference type="GO" id="GO:0046872">
    <property type="term" value="F:metal ion binding"/>
    <property type="evidence" value="ECO:0007669"/>
    <property type="project" value="UniProtKB-KW"/>
</dbReference>
<evidence type="ECO:0000256" key="8">
    <source>
        <dbReference type="ARBA" id="ARBA00023157"/>
    </source>
</evidence>
<evidence type="ECO:0000256" key="5">
    <source>
        <dbReference type="ARBA" id="ARBA00022729"/>
    </source>
</evidence>
<evidence type="ECO:0000256" key="11">
    <source>
        <dbReference type="ARBA" id="ARBA00047268"/>
    </source>
</evidence>
<dbReference type="SUPFAM" id="SSF47862">
    <property type="entry name" value="Saposin"/>
    <property type="match status" value="1"/>
</dbReference>
<evidence type="ECO:0000256" key="12">
    <source>
        <dbReference type="PIRNR" id="PIRNR000948"/>
    </source>
</evidence>
<dbReference type="GO" id="GO:0016020">
    <property type="term" value="C:membrane"/>
    <property type="evidence" value="ECO:0007669"/>
    <property type="project" value="GOC"/>
</dbReference>
<dbReference type="EMBL" id="VCGU01000002">
    <property type="protein sequence ID" value="TRY79928.1"/>
    <property type="molecule type" value="Genomic_DNA"/>
</dbReference>
<keyword evidence="3" id="KW-0964">Secreted</keyword>
<feature type="disulfide bond" evidence="14">
    <location>
        <begin position="60"/>
        <end position="127"/>
    </location>
</feature>
<dbReference type="InterPro" id="IPR004843">
    <property type="entry name" value="Calcineurin-like_PHP"/>
</dbReference>
<feature type="binding site" evidence="13">
    <location>
        <position position="250"/>
    </location>
    <ligand>
        <name>Zn(2+)</name>
        <dbReference type="ChEBI" id="CHEBI:29105"/>
        <label>2</label>
    </ligand>
</feature>
<evidence type="ECO:0000256" key="7">
    <source>
        <dbReference type="ARBA" id="ARBA00022833"/>
    </source>
</evidence>
<feature type="binding site" evidence="13">
    <location>
        <position position="180"/>
    </location>
    <ligand>
        <name>Zn(2+)</name>
        <dbReference type="ChEBI" id="CHEBI:29105"/>
        <label>1</label>
    </ligand>
</feature>
<keyword evidence="6 12" id="KW-0378">Hydrolase</keyword>
<feature type="binding site" evidence="13">
    <location>
        <position position="290"/>
    </location>
    <ligand>
        <name>Zn(2+)</name>
        <dbReference type="ChEBI" id="CHEBI:29105"/>
        <label>2</label>
    </ligand>
</feature>
<keyword evidence="9" id="KW-0325">Glycoprotein</keyword>
<dbReference type="PANTHER" id="PTHR10340:SF34">
    <property type="entry name" value="SPHINGOMYELIN PHOSPHODIESTERASE"/>
    <property type="match status" value="1"/>
</dbReference>
<dbReference type="InterPro" id="IPR041805">
    <property type="entry name" value="ASMase/PPN1_MPP"/>
</dbReference>
<evidence type="ECO:0000256" key="1">
    <source>
        <dbReference type="ARBA" id="ARBA00004613"/>
    </source>
</evidence>
<dbReference type="InterPro" id="IPR029052">
    <property type="entry name" value="Metallo-depent_PP-like"/>
</dbReference>
<dbReference type="InterPro" id="IPR011001">
    <property type="entry name" value="Saposin-like"/>
</dbReference>
<dbReference type="PANTHER" id="PTHR10340">
    <property type="entry name" value="SPHINGOMYELIN PHOSPHODIESTERASE"/>
    <property type="match status" value="1"/>
</dbReference>
<evidence type="ECO:0000256" key="13">
    <source>
        <dbReference type="PIRSR" id="PIRSR000948-1"/>
    </source>
</evidence>
<dbReference type="OrthoDB" id="282973at2759"/>
<comment type="cofactor">
    <cofactor evidence="13">
        <name>Zn(2+)</name>
        <dbReference type="ChEBI" id="CHEBI:29105"/>
    </cofactor>
    <text evidence="13">Binds 2 Zn(2+) ions per subunit.</text>
</comment>
<evidence type="ECO:0000313" key="18">
    <source>
        <dbReference type="Proteomes" id="UP000318571"/>
    </source>
</evidence>
<keyword evidence="8 14" id="KW-1015">Disulfide bond</keyword>
<evidence type="ECO:0000256" key="3">
    <source>
        <dbReference type="ARBA" id="ARBA00022525"/>
    </source>
</evidence>
<feature type="disulfide bond" evidence="14">
    <location>
        <begin position="358"/>
        <end position="406"/>
    </location>
</feature>
<protein>
    <recommendedName>
        <fullName evidence="12">Sphingomyelin phosphodiesterase</fullName>
        <ecNumber evidence="12">3.1.4.12</ecNumber>
    </recommendedName>
</protein>
<name>A0A553PQG6_TIGCA</name>
<feature type="binding site" evidence="13">
    <location>
        <position position="432"/>
    </location>
    <ligand>
        <name>Zn(2+)</name>
        <dbReference type="ChEBI" id="CHEBI:29105"/>
        <label>2</label>
    </ligand>
</feature>
<dbReference type="Proteomes" id="UP000318571">
    <property type="component" value="Chromosome 6"/>
</dbReference>
<feature type="signal peptide" evidence="15">
    <location>
        <begin position="1"/>
        <end position="29"/>
    </location>
</feature>
<feature type="disulfide bond" evidence="14">
    <location>
        <begin position="193"/>
        <end position="198"/>
    </location>
</feature>
<comment type="function">
    <text evidence="12">Converts sphingomyelin to ceramide.</text>
</comment>
<evidence type="ECO:0000256" key="9">
    <source>
        <dbReference type="ARBA" id="ARBA00023180"/>
    </source>
</evidence>
<dbReference type="CDD" id="cd00842">
    <property type="entry name" value="MPP_ASMase"/>
    <property type="match status" value="1"/>
</dbReference>
<evidence type="ECO:0000256" key="15">
    <source>
        <dbReference type="SAM" id="SignalP"/>
    </source>
</evidence>
<gene>
    <name evidence="17" type="ORF">TCAL_07064</name>
</gene>
<dbReference type="GO" id="GO:0061750">
    <property type="term" value="F:acid sphingomyelin phosphodiesterase activity"/>
    <property type="evidence" value="ECO:0007669"/>
    <property type="project" value="TreeGrafter"/>
</dbReference>
<keyword evidence="5 15" id="KW-0732">Signal</keyword>
<evidence type="ECO:0000256" key="2">
    <source>
        <dbReference type="ARBA" id="ARBA00008234"/>
    </source>
</evidence>
<evidence type="ECO:0000256" key="14">
    <source>
        <dbReference type="PIRSR" id="PIRSR000948-2"/>
    </source>
</evidence>
<dbReference type="OMA" id="VWSQTRK"/>
<dbReference type="GO" id="GO:0005764">
    <property type="term" value="C:lysosome"/>
    <property type="evidence" value="ECO:0007669"/>
    <property type="project" value="TreeGrafter"/>
</dbReference>
<feature type="binding site" evidence="13">
    <location>
        <position position="398"/>
    </location>
    <ligand>
        <name>Zn(2+)</name>
        <dbReference type="ChEBI" id="CHEBI:29105"/>
        <label>2</label>
    </ligand>
</feature>
<dbReference type="InterPro" id="IPR008139">
    <property type="entry name" value="SaposinB_dom"/>
</dbReference>
<dbReference type="InterPro" id="IPR011160">
    <property type="entry name" value="Sphingomy_PDE"/>
</dbReference>
<feature type="disulfide bond" evidence="14">
    <location>
        <begin position="88"/>
        <end position="99"/>
    </location>
</feature>
<dbReference type="GO" id="GO:0006685">
    <property type="term" value="P:sphingomyelin catabolic process"/>
    <property type="evidence" value="ECO:0007669"/>
    <property type="project" value="UniProtKB-UniRule"/>
</dbReference>
<dbReference type="Pfam" id="PF00149">
    <property type="entry name" value="Metallophos"/>
    <property type="match status" value="1"/>
</dbReference>
<dbReference type="PIRSF" id="PIRSF000948">
    <property type="entry name" value="Sphingomy_PDE"/>
    <property type="match status" value="1"/>
</dbReference>
<evidence type="ECO:0000313" key="17">
    <source>
        <dbReference type="EMBL" id="TRY79928.1"/>
    </source>
</evidence>
<evidence type="ECO:0000256" key="10">
    <source>
        <dbReference type="ARBA" id="ARBA00023295"/>
    </source>
</evidence>
<comment type="caution">
    <text evidence="17">The sequence shown here is derived from an EMBL/GenBank/DDBJ whole genome shotgun (WGS) entry which is preliminary data.</text>
</comment>
<dbReference type="GO" id="GO:0005615">
    <property type="term" value="C:extracellular space"/>
    <property type="evidence" value="ECO:0007669"/>
    <property type="project" value="TreeGrafter"/>
</dbReference>
<reference evidence="17 18" key="1">
    <citation type="journal article" date="2018" name="Nat. Ecol. Evol.">
        <title>Genomic signatures of mitonuclear coevolution across populations of Tigriopus californicus.</title>
        <authorList>
            <person name="Barreto F.S."/>
            <person name="Watson E.T."/>
            <person name="Lima T.G."/>
            <person name="Willett C.S."/>
            <person name="Edmands S."/>
            <person name="Li W."/>
            <person name="Burton R.S."/>
        </authorList>
    </citation>
    <scope>NUCLEOTIDE SEQUENCE [LARGE SCALE GENOMIC DNA]</scope>
    <source>
        <strain evidence="17 18">San Diego</strain>
    </source>
</reference>
<feature type="domain" description="Saposin B-type" evidence="16">
    <location>
        <begin position="53"/>
        <end position="139"/>
    </location>
</feature>
<dbReference type="Gene3D" id="3.60.21.10">
    <property type="match status" value="1"/>
</dbReference>
<dbReference type="STRING" id="6832.A0A553PQG6"/>
<organism evidence="17 18">
    <name type="scientific">Tigriopus californicus</name>
    <name type="common">Marine copepod</name>
    <dbReference type="NCBI Taxonomy" id="6832"/>
    <lineage>
        <taxon>Eukaryota</taxon>
        <taxon>Metazoa</taxon>
        <taxon>Ecdysozoa</taxon>
        <taxon>Arthropoda</taxon>
        <taxon>Crustacea</taxon>
        <taxon>Multicrustacea</taxon>
        <taxon>Hexanauplia</taxon>
        <taxon>Copepoda</taxon>
        <taxon>Harpacticoida</taxon>
        <taxon>Harpacticidae</taxon>
        <taxon>Tigriopus</taxon>
    </lineage>
</organism>
<comment type="catalytic activity">
    <reaction evidence="11">
        <text>a sphingomyelin + H2O = phosphocholine + an N-acylsphing-4-enine + H(+)</text>
        <dbReference type="Rhea" id="RHEA:19253"/>
        <dbReference type="ChEBI" id="CHEBI:15377"/>
        <dbReference type="ChEBI" id="CHEBI:15378"/>
        <dbReference type="ChEBI" id="CHEBI:17636"/>
        <dbReference type="ChEBI" id="CHEBI:52639"/>
        <dbReference type="ChEBI" id="CHEBI:295975"/>
        <dbReference type="EC" id="3.1.4.12"/>
    </reaction>
    <physiologicalReaction direction="left-to-right" evidence="11">
        <dbReference type="Rhea" id="RHEA:19254"/>
    </physiologicalReaction>
</comment>